<sequence>MTLAVRGIVELFRTIKREDEVNRKILAFSVSHDHRSVRLYGHYLVITRKDTKYYRHPIRTFDFIELDGEEKWIVYQFTKNVYDTWMPKHFENICSAINQLPSELNFDVLPLSEATGLS</sequence>
<evidence type="ECO:0000313" key="2">
    <source>
        <dbReference type="EMBL" id="KAK4032841.1"/>
    </source>
</evidence>
<name>A0AAN6PAP6_9PEZI</name>
<protein>
    <recommendedName>
        <fullName evidence="1">DUF7924 domain-containing protein</fullName>
    </recommendedName>
</protein>
<reference evidence="3" key="1">
    <citation type="journal article" date="2023" name="Mol. Phylogenet. Evol.">
        <title>Genome-scale phylogeny and comparative genomics of the fungal order Sordariales.</title>
        <authorList>
            <person name="Hensen N."/>
            <person name="Bonometti L."/>
            <person name="Westerberg I."/>
            <person name="Brannstrom I.O."/>
            <person name="Guillou S."/>
            <person name="Cros-Aarteil S."/>
            <person name="Calhoun S."/>
            <person name="Haridas S."/>
            <person name="Kuo A."/>
            <person name="Mondo S."/>
            <person name="Pangilinan J."/>
            <person name="Riley R."/>
            <person name="LaButti K."/>
            <person name="Andreopoulos B."/>
            <person name="Lipzen A."/>
            <person name="Chen C."/>
            <person name="Yan M."/>
            <person name="Daum C."/>
            <person name="Ng V."/>
            <person name="Clum A."/>
            <person name="Steindorff A."/>
            <person name="Ohm R.A."/>
            <person name="Martin F."/>
            <person name="Silar P."/>
            <person name="Natvig D.O."/>
            <person name="Lalanne C."/>
            <person name="Gautier V."/>
            <person name="Ament-Velasquez S.L."/>
            <person name="Kruys A."/>
            <person name="Hutchinson M.I."/>
            <person name="Powell A.J."/>
            <person name="Barry K."/>
            <person name="Miller A.N."/>
            <person name="Grigoriev I.V."/>
            <person name="Debuchy R."/>
            <person name="Gladieux P."/>
            <person name="Hiltunen Thoren M."/>
            <person name="Johannesson H."/>
        </authorList>
    </citation>
    <scope>NUCLEOTIDE SEQUENCE [LARGE SCALE GENOMIC DNA]</scope>
    <source>
        <strain evidence="3">CBS 284.82</strain>
    </source>
</reference>
<dbReference type="AlphaFoldDB" id="A0AAN6PAP6"/>
<dbReference type="Proteomes" id="UP001303115">
    <property type="component" value="Unassembled WGS sequence"/>
</dbReference>
<evidence type="ECO:0000313" key="3">
    <source>
        <dbReference type="Proteomes" id="UP001303115"/>
    </source>
</evidence>
<dbReference type="InterPro" id="IPR057684">
    <property type="entry name" value="DUF7924"/>
</dbReference>
<keyword evidence="3" id="KW-1185">Reference proteome</keyword>
<dbReference type="Pfam" id="PF25545">
    <property type="entry name" value="DUF7924"/>
    <property type="match status" value="1"/>
</dbReference>
<feature type="domain" description="DUF7924" evidence="1">
    <location>
        <begin position="1"/>
        <end position="97"/>
    </location>
</feature>
<dbReference type="EMBL" id="MU854571">
    <property type="protein sequence ID" value="KAK4032841.1"/>
    <property type="molecule type" value="Genomic_DNA"/>
</dbReference>
<dbReference type="PANTHER" id="PTHR42470:SF2">
    <property type="match status" value="1"/>
</dbReference>
<organism evidence="2 3">
    <name type="scientific">Parachaetomium inaequale</name>
    <dbReference type="NCBI Taxonomy" id="2588326"/>
    <lineage>
        <taxon>Eukaryota</taxon>
        <taxon>Fungi</taxon>
        <taxon>Dikarya</taxon>
        <taxon>Ascomycota</taxon>
        <taxon>Pezizomycotina</taxon>
        <taxon>Sordariomycetes</taxon>
        <taxon>Sordariomycetidae</taxon>
        <taxon>Sordariales</taxon>
        <taxon>Chaetomiaceae</taxon>
        <taxon>Parachaetomium</taxon>
    </lineage>
</organism>
<gene>
    <name evidence="2" type="ORF">C8A01DRAFT_40710</name>
</gene>
<accession>A0AAN6PAP6</accession>
<evidence type="ECO:0000259" key="1">
    <source>
        <dbReference type="Pfam" id="PF25545"/>
    </source>
</evidence>
<dbReference type="PANTHER" id="PTHR42470">
    <property type="entry name" value="VAST DOMAIN-CONTAINING PROTEIN"/>
    <property type="match status" value="1"/>
</dbReference>
<proteinExistence type="predicted"/>
<comment type="caution">
    <text evidence="2">The sequence shown here is derived from an EMBL/GenBank/DDBJ whole genome shotgun (WGS) entry which is preliminary data.</text>
</comment>